<dbReference type="PhylomeDB" id="E9HDP5"/>
<dbReference type="EMBL" id="GL732625">
    <property type="protein sequence ID" value="EFX70061.1"/>
    <property type="molecule type" value="Genomic_DNA"/>
</dbReference>
<evidence type="ECO:0000313" key="3">
    <source>
        <dbReference type="Proteomes" id="UP000000305"/>
    </source>
</evidence>
<feature type="compositionally biased region" description="Gly residues" evidence="1">
    <location>
        <begin position="1"/>
        <end position="13"/>
    </location>
</feature>
<accession>E9HDP5</accession>
<dbReference type="AlphaFoldDB" id="E9HDP5"/>
<reference evidence="2 3" key="1">
    <citation type="journal article" date="2011" name="Science">
        <title>The ecoresponsive genome of Daphnia pulex.</title>
        <authorList>
            <person name="Colbourne J.K."/>
            <person name="Pfrender M.E."/>
            <person name="Gilbert D."/>
            <person name="Thomas W.K."/>
            <person name="Tucker A."/>
            <person name="Oakley T.H."/>
            <person name="Tokishita S."/>
            <person name="Aerts A."/>
            <person name="Arnold G.J."/>
            <person name="Basu M.K."/>
            <person name="Bauer D.J."/>
            <person name="Caceres C.E."/>
            <person name="Carmel L."/>
            <person name="Casola C."/>
            <person name="Choi J.H."/>
            <person name="Detter J.C."/>
            <person name="Dong Q."/>
            <person name="Dusheyko S."/>
            <person name="Eads B.D."/>
            <person name="Frohlich T."/>
            <person name="Geiler-Samerotte K.A."/>
            <person name="Gerlach D."/>
            <person name="Hatcher P."/>
            <person name="Jogdeo S."/>
            <person name="Krijgsveld J."/>
            <person name="Kriventseva E.V."/>
            <person name="Kultz D."/>
            <person name="Laforsch C."/>
            <person name="Lindquist E."/>
            <person name="Lopez J."/>
            <person name="Manak J.R."/>
            <person name="Muller J."/>
            <person name="Pangilinan J."/>
            <person name="Patwardhan R.P."/>
            <person name="Pitluck S."/>
            <person name="Pritham E.J."/>
            <person name="Rechtsteiner A."/>
            <person name="Rho M."/>
            <person name="Rogozin I.B."/>
            <person name="Sakarya O."/>
            <person name="Salamov A."/>
            <person name="Schaack S."/>
            <person name="Shapiro H."/>
            <person name="Shiga Y."/>
            <person name="Skalitzky C."/>
            <person name="Smith Z."/>
            <person name="Souvorov A."/>
            <person name="Sung W."/>
            <person name="Tang Z."/>
            <person name="Tsuchiya D."/>
            <person name="Tu H."/>
            <person name="Vos H."/>
            <person name="Wang M."/>
            <person name="Wolf Y.I."/>
            <person name="Yamagata H."/>
            <person name="Yamada T."/>
            <person name="Ye Y."/>
            <person name="Shaw J.R."/>
            <person name="Andrews J."/>
            <person name="Crease T.J."/>
            <person name="Tang H."/>
            <person name="Lucas S.M."/>
            <person name="Robertson H.M."/>
            <person name="Bork P."/>
            <person name="Koonin E.V."/>
            <person name="Zdobnov E.M."/>
            <person name="Grigoriev I.V."/>
            <person name="Lynch M."/>
            <person name="Boore J.L."/>
        </authorList>
    </citation>
    <scope>NUCLEOTIDE SEQUENCE [LARGE SCALE GENOMIC DNA]</scope>
</reference>
<evidence type="ECO:0000256" key="1">
    <source>
        <dbReference type="SAM" id="MobiDB-lite"/>
    </source>
</evidence>
<keyword evidence="3" id="KW-1185">Reference proteome</keyword>
<dbReference type="InParanoid" id="E9HDP5"/>
<proteinExistence type="predicted"/>
<evidence type="ECO:0000313" key="2">
    <source>
        <dbReference type="EMBL" id="EFX70061.1"/>
    </source>
</evidence>
<dbReference type="Proteomes" id="UP000000305">
    <property type="component" value="Unassembled WGS sequence"/>
</dbReference>
<feature type="region of interest" description="Disordered" evidence="1">
    <location>
        <begin position="1"/>
        <end position="22"/>
    </location>
</feature>
<dbReference type="HOGENOM" id="CLU_1637108_0_0_1"/>
<name>E9HDP5_DAPPU</name>
<sequence length="162" mass="17386">MGYGNKGDYTGGDGARDGPPAMKARYTGPPCDFCTTKGTIATQLVSGYRKKVRASKRDSANTAFLLPPFVDFGPPVSSSVTVYRDPSNWFDNSGARAQLTNQTHLQHNLVPVLVGSWVIQGLHDAKADVNDYGDVIFEAIVNGKKGIRSIKKGSLRPDAGIN</sequence>
<gene>
    <name evidence="2" type="ORF">DAPPUDRAFT_112984</name>
</gene>
<organism evidence="2 3">
    <name type="scientific">Daphnia pulex</name>
    <name type="common">Water flea</name>
    <dbReference type="NCBI Taxonomy" id="6669"/>
    <lineage>
        <taxon>Eukaryota</taxon>
        <taxon>Metazoa</taxon>
        <taxon>Ecdysozoa</taxon>
        <taxon>Arthropoda</taxon>
        <taxon>Crustacea</taxon>
        <taxon>Branchiopoda</taxon>
        <taxon>Diplostraca</taxon>
        <taxon>Cladocera</taxon>
        <taxon>Anomopoda</taxon>
        <taxon>Daphniidae</taxon>
        <taxon>Daphnia</taxon>
    </lineage>
</organism>
<protein>
    <submittedName>
        <fullName evidence="2">Uncharacterized protein</fullName>
    </submittedName>
</protein>
<dbReference type="KEGG" id="dpx:DAPPUDRAFT_112984"/>